<reference evidence="4" key="1">
    <citation type="submission" date="2009-01" db="EMBL/GenBank/DDBJ databases">
        <title>Complete sequence of chromosome Cyanothece sp. PCC 7425.</title>
        <authorList>
            <consortium name="US DOE Joint Genome Institute"/>
            <person name="Lucas S."/>
            <person name="Copeland A."/>
            <person name="Lapidus A."/>
            <person name="Glavina del Rio T."/>
            <person name="Dalin E."/>
            <person name="Tice H."/>
            <person name="Bruce D."/>
            <person name="Goodwin L."/>
            <person name="Pitluck S."/>
            <person name="Sims D."/>
            <person name="Meineke L."/>
            <person name="Brettin T."/>
            <person name="Detter J.C."/>
            <person name="Han C."/>
            <person name="Larimer F."/>
            <person name="Land M."/>
            <person name="Hauser L."/>
            <person name="Kyrpides N."/>
            <person name="Ovchinnikova G."/>
            <person name="Liberton M."/>
            <person name="Stoeckel J."/>
            <person name="Banerjee A."/>
            <person name="Singh A."/>
            <person name="Page L."/>
            <person name="Sato H."/>
            <person name="Zhao L."/>
            <person name="Sherman L."/>
            <person name="Pakrasi H."/>
            <person name="Richardson P."/>
        </authorList>
    </citation>
    <scope>NUCLEOTIDE SEQUENCE</scope>
    <source>
        <strain evidence="4">PCC 7425</strain>
    </source>
</reference>
<accession>B8HVM7</accession>
<feature type="domain" description="ABC-type uncharacterised transport system" evidence="2">
    <location>
        <begin position="216"/>
        <end position="446"/>
    </location>
</feature>
<dbReference type="AlphaFoldDB" id="B8HVM7"/>
<dbReference type="InterPro" id="IPR029062">
    <property type="entry name" value="Class_I_gatase-like"/>
</dbReference>
<dbReference type="InterPro" id="IPR039975">
    <property type="entry name" value="IFT52"/>
</dbReference>
<feature type="transmembrane region" description="Helical" evidence="1">
    <location>
        <begin position="492"/>
        <end position="514"/>
    </location>
</feature>
<dbReference type="PANTHER" id="PTHR12969:SF7">
    <property type="entry name" value="INTRAFLAGELLAR TRANSPORT PROTEIN 52 HOMOLOG"/>
    <property type="match status" value="1"/>
</dbReference>
<dbReference type="InterPro" id="IPR055396">
    <property type="entry name" value="DUF7088"/>
</dbReference>
<evidence type="ECO:0000259" key="3">
    <source>
        <dbReference type="Pfam" id="PF23357"/>
    </source>
</evidence>
<dbReference type="Pfam" id="PF23357">
    <property type="entry name" value="DUF7088"/>
    <property type="match status" value="1"/>
</dbReference>
<dbReference type="SUPFAM" id="SSF52317">
    <property type="entry name" value="Class I glutamine amidotransferase-like"/>
    <property type="match status" value="1"/>
</dbReference>
<keyword evidence="1" id="KW-0812">Transmembrane</keyword>
<protein>
    <submittedName>
        <fullName evidence="4">Uncharacterized protein</fullName>
    </submittedName>
</protein>
<sequence>MKTLSPRFRFNGQVLFWLGPLLLVAGFSARIVSGNWNGVPLGLLIAGMAILILWLIWQARVSAGFWGRRSTQVGTNALLSTLAVLVILGLLNFIAVRYPLRLDLTEAQLLSLAPQSQQVLANLKQPVKVLIFNPTPPSEARQLLEQYKRRSQSKFSFEFIDPQAEPGLVEKYKVQNIGDAFIESGDRVQPLQGTLTEVNLTPAIEQIGSDRRSKAYVTLGHGELAVEGGQDSLAAAVAALQQKNITVESLNLLTAGKIPADANVVIVAGPKRPFLPAEVKILEDYLKTGGSALLLLDPLVQTGLEPLLKTWGVEVDNRLVVDASGAGQLVGLGPGVALVNQYGDHPITRNFNRGFSFFPLAQALTVQPKGDEQVTGLLQTSEQSWAEANAQERELKLDPQRDRKGPLTLGVAITRPLSQSKDQTKETKKEARLVVIGDSDFATDNAFAQSLNGDVLLNSVAWLSDRTDQTLSIRPKEPTNRRLQMTEAKGRWVSWLSLGVLPFGAFFAAIGLWWQRR</sequence>
<dbReference type="KEGG" id="cyn:Cyan7425_4025"/>
<dbReference type="Pfam" id="PF09822">
    <property type="entry name" value="ABC_transp_aux"/>
    <property type="match status" value="1"/>
</dbReference>
<dbReference type="STRING" id="395961.Cyan7425_4025"/>
<dbReference type="InterPro" id="IPR019196">
    <property type="entry name" value="ABC_transp_unknown"/>
</dbReference>
<organism evidence="4">
    <name type="scientific">Cyanothece sp. (strain PCC 7425 / ATCC 29141)</name>
    <dbReference type="NCBI Taxonomy" id="395961"/>
    <lineage>
        <taxon>Bacteria</taxon>
        <taxon>Bacillati</taxon>
        <taxon>Cyanobacteriota</taxon>
        <taxon>Cyanophyceae</taxon>
        <taxon>Gomontiellales</taxon>
        <taxon>Cyanothecaceae</taxon>
        <taxon>Cyanothece</taxon>
    </lineage>
</organism>
<keyword evidence="1" id="KW-0472">Membrane</keyword>
<name>B8HVM7_CYAP4</name>
<dbReference type="HOGENOM" id="CLU_018716_0_0_3"/>
<feature type="transmembrane region" description="Helical" evidence="1">
    <location>
        <begin position="39"/>
        <end position="57"/>
    </location>
</feature>
<evidence type="ECO:0000259" key="2">
    <source>
        <dbReference type="Pfam" id="PF09822"/>
    </source>
</evidence>
<gene>
    <name evidence="4" type="ordered locus">Cyan7425_4025</name>
</gene>
<dbReference type="PANTHER" id="PTHR12969">
    <property type="entry name" value="NGD5/OSM-6/IFT52"/>
    <property type="match status" value="1"/>
</dbReference>
<keyword evidence="1" id="KW-1133">Transmembrane helix</keyword>
<evidence type="ECO:0000313" key="4">
    <source>
        <dbReference type="EMBL" id="ACL46339.1"/>
    </source>
</evidence>
<feature type="domain" description="DUF7088" evidence="3">
    <location>
        <begin position="107"/>
        <end position="172"/>
    </location>
</feature>
<dbReference type="OrthoDB" id="501439at2"/>
<dbReference type="EMBL" id="CP001344">
    <property type="protein sequence ID" value="ACL46339.1"/>
    <property type="molecule type" value="Genomic_DNA"/>
</dbReference>
<proteinExistence type="predicted"/>
<feature type="transmembrane region" description="Helical" evidence="1">
    <location>
        <begin position="77"/>
        <end position="100"/>
    </location>
</feature>
<dbReference type="eggNOG" id="COG3225">
    <property type="taxonomic scope" value="Bacteria"/>
</dbReference>
<evidence type="ECO:0000256" key="1">
    <source>
        <dbReference type="SAM" id="Phobius"/>
    </source>
</evidence>